<sequence>MSQVIAIFGAGPGLGAAVARRFAREGFRVALVARGKGRLDALVEQLTAEGIETAGFPADLSRPTEVPDLIAAIRDRFGRIDVIEYGPISGEQSFSPATKLDAATLEKDSPLLLLTPVEVVRAVLPEWTERGDGAFLMTTGHTAVQPRPYMSGVGPLMAAARNWLYSLNGELVAIGAYAGTLSIAAFIAGSEMGELAAAAMPDTAGPLVDPDDLAAHYWDMYTERDRVEQIHPQVG</sequence>
<dbReference type="PANTHER" id="PTHR43431:SF7">
    <property type="entry name" value="OXIDOREDUCTASE, SHORT CHAIN DEHYDROGENASE_REDUCTASE FAMILY (AFU_ORTHOLOGUE AFUA_5G14000)"/>
    <property type="match status" value="1"/>
</dbReference>
<accession>A0A428VY82</accession>
<dbReference type="RefSeq" id="WP_026468291.1">
    <property type="nucleotide sequence ID" value="NZ_QHHU01000099.1"/>
</dbReference>
<dbReference type="Gene3D" id="3.40.50.720">
    <property type="entry name" value="NAD(P)-binding Rossmann-like Domain"/>
    <property type="match status" value="1"/>
</dbReference>
<protein>
    <submittedName>
        <fullName evidence="1">Short-chain dehydrogenase</fullName>
    </submittedName>
</protein>
<dbReference type="InterPro" id="IPR036291">
    <property type="entry name" value="NAD(P)-bd_dom_sf"/>
</dbReference>
<dbReference type="PANTHER" id="PTHR43431">
    <property type="entry name" value="OXIDOREDUCTASE, SHORT CHAIN DEHYDROGENASE/REDUCTASE FAMILY (AFU_ORTHOLOGUE AFUA_5G14000)"/>
    <property type="match status" value="1"/>
</dbReference>
<organism evidence="1 2">
    <name type="scientific">Amycolatopsis balhimycina DSM 5908</name>
    <dbReference type="NCBI Taxonomy" id="1081091"/>
    <lineage>
        <taxon>Bacteria</taxon>
        <taxon>Bacillati</taxon>
        <taxon>Actinomycetota</taxon>
        <taxon>Actinomycetes</taxon>
        <taxon>Pseudonocardiales</taxon>
        <taxon>Pseudonocardiaceae</taxon>
        <taxon>Amycolatopsis</taxon>
    </lineage>
</organism>
<dbReference type="OrthoDB" id="9799818at2"/>
<keyword evidence="2" id="KW-1185">Reference proteome</keyword>
<dbReference type="Proteomes" id="UP000286716">
    <property type="component" value="Unassembled WGS sequence"/>
</dbReference>
<name>A0A428VY82_AMYBA</name>
<dbReference type="Pfam" id="PF00106">
    <property type="entry name" value="adh_short"/>
    <property type="match status" value="1"/>
</dbReference>
<evidence type="ECO:0000313" key="2">
    <source>
        <dbReference type="Proteomes" id="UP000286716"/>
    </source>
</evidence>
<dbReference type="SUPFAM" id="SSF51735">
    <property type="entry name" value="NAD(P)-binding Rossmann-fold domains"/>
    <property type="match status" value="1"/>
</dbReference>
<dbReference type="EMBL" id="QHHU01000099">
    <property type="protein sequence ID" value="RSM35712.1"/>
    <property type="molecule type" value="Genomic_DNA"/>
</dbReference>
<dbReference type="AlphaFoldDB" id="A0A428VY82"/>
<proteinExistence type="predicted"/>
<gene>
    <name evidence="1" type="ORF">DMA12_43100</name>
</gene>
<comment type="caution">
    <text evidence="1">The sequence shown here is derived from an EMBL/GenBank/DDBJ whole genome shotgun (WGS) entry which is preliminary data.</text>
</comment>
<dbReference type="InterPro" id="IPR002347">
    <property type="entry name" value="SDR_fam"/>
</dbReference>
<evidence type="ECO:0000313" key="1">
    <source>
        <dbReference type="EMBL" id="RSM35712.1"/>
    </source>
</evidence>
<reference evidence="1 2" key="1">
    <citation type="submission" date="2018-05" db="EMBL/GenBank/DDBJ databases">
        <title>Evolution of GPA BGCs.</title>
        <authorList>
            <person name="Waglechner N."/>
            <person name="Wright G.D."/>
        </authorList>
    </citation>
    <scope>NUCLEOTIDE SEQUENCE [LARGE SCALE GENOMIC DNA]</scope>
    <source>
        <strain evidence="1 2">DSM 5908</strain>
    </source>
</reference>